<keyword evidence="6" id="KW-0328">Glycosyltransferase</keyword>
<evidence type="ECO:0000256" key="7">
    <source>
        <dbReference type="ARBA" id="ARBA00022679"/>
    </source>
</evidence>
<dbReference type="EMBL" id="CCKQ01000960">
    <property type="protein sequence ID" value="CDW72050.1"/>
    <property type="molecule type" value="Genomic_DNA"/>
</dbReference>
<comment type="cofactor">
    <cofactor evidence="1">
        <name>Mg(2+)</name>
        <dbReference type="ChEBI" id="CHEBI:18420"/>
    </cofactor>
</comment>
<dbReference type="InterPro" id="IPR029057">
    <property type="entry name" value="PRTase-like"/>
</dbReference>
<keyword evidence="9" id="KW-0342">GTP-binding</keyword>
<comment type="similarity">
    <text evidence="3">Belongs to the UPRTase family.</text>
</comment>
<evidence type="ECO:0000256" key="1">
    <source>
        <dbReference type="ARBA" id="ARBA00001946"/>
    </source>
</evidence>
<dbReference type="Pfam" id="PF14681">
    <property type="entry name" value="UPRTase"/>
    <property type="match status" value="1"/>
</dbReference>
<dbReference type="Gene3D" id="3.40.50.2020">
    <property type="match status" value="1"/>
</dbReference>
<evidence type="ECO:0000256" key="2">
    <source>
        <dbReference type="ARBA" id="ARBA00005180"/>
    </source>
</evidence>
<name>A0A077ZRS7_STYLE</name>
<keyword evidence="8" id="KW-0547">Nucleotide-binding</keyword>
<evidence type="ECO:0000256" key="5">
    <source>
        <dbReference type="ARBA" id="ARBA00022533"/>
    </source>
</evidence>
<comment type="pathway">
    <text evidence="2">Pyrimidine metabolism; UMP biosynthesis via salvage pathway; UMP from uracil: step 1/1.</text>
</comment>
<evidence type="ECO:0000259" key="10">
    <source>
        <dbReference type="Pfam" id="PF14681"/>
    </source>
</evidence>
<evidence type="ECO:0000313" key="11">
    <source>
        <dbReference type="EMBL" id="CDW72050.1"/>
    </source>
</evidence>
<evidence type="ECO:0000313" key="12">
    <source>
        <dbReference type="Proteomes" id="UP000039865"/>
    </source>
</evidence>
<proteinExistence type="inferred from homology"/>
<dbReference type="InParanoid" id="A0A077ZRS7"/>
<protein>
    <recommendedName>
        <fullName evidence="4">uracil phosphoribosyltransferase</fullName>
        <ecNumber evidence="4">2.4.2.9</ecNumber>
    </recommendedName>
</protein>
<dbReference type="AlphaFoldDB" id="A0A077ZRS7"/>
<dbReference type="GO" id="GO:0005525">
    <property type="term" value="F:GTP binding"/>
    <property type="evidence" value="ECO:0007669"/>
    <property type="project" value="UniProtKB-KW"/>
</dbReference>
<dbReference type="NCBIfam" id="NF001097">
    <property type="entry name" value="PRK00129.1"/>
    <property type="match status" value="1"/>
</dbReference>
<keyword evidence="5" id="KW-0021">Allosteric enzyme</keyword>
<gene>
    <name evidence="11" type="primary">Contig8623.g9203</name>
    <name evidence="11" type="ORF">STYLEM_1004</name>
</gene>
<dbReference type="SUPFAM" id="SSF53271">
    <property type="entry name" value="PRTase-like"/>
    <property type="match status" value="1"/>
</dbReference>
<dbReference type="CDD" id="cd06223">
    <property type="entry name" value="PRTases_typeI"/>
    <property type="match status" value="1"/>
</dbReference>
<evidence type="ECO:0000256" key="3">
    <source>
        <dbReference type="ARBA" id="ARBA00009516"/>
    </source>
</evidence>
<dbReference type="OrthoDB" id="106623at2759"/>
<dbReference type="EC" id="2.4.2.9" evidence="4"/>
<evidence type="ECO:0000256" key="4">
    <source>
        <dbReference type="ARBA" id="ARBA00011894"/>
    </source>
</evidence>
<keyword evidence="7 11" id="KW-0808">Transferase</keyword>
<reference evidence="11 12" key="1">
    <citation type="submission" date="2014-06" db="EMBL/GenBank/DDBJ databases">
        <authorList>
            <person name="Swart Estienne"/>
        </authorList>
    </citation>
    <scope>NUCLEOTIDE SEQUENCE [LARGE SCALE GENOMIC DNA]</scope>
    <source>
        <strain evidence="11 12">130c</strain>
    </source>
</reference>
<accession>A0A077ZRS7</accession>
<evidence type="ECO:0000256" key="8">
    <source>
        <dbReference type="ARBA" id="ARBA00022741"/>
    </source>
</evidence>
<keyword evidence="12" id="KW-1185">Reference proteome</keyword>
<dbReference type="OMA" id="NLFCTPM"/>
<feature type="domain" description="Phosphoribosyltransferase" evidence="10">
    <location>
        <begin position="41"/>
        <end position="244"/>
    </location>
</feature>
<dbReference type="FunFam" id="3.40.50.2020:FF:000023">
    <property type="entry name" value="Probable uracil phosphoribosyltransferase"/>
    <property type="match status" value="1"/>
</dbReference>
<evidence type="ECO:0000256" key="9">
    <source>
        <dbReference type="ARBA" id="ARBA00023134"/>
    </source>
</evidence>
<dbReference type="InterPro" id="IPR000836">
    <property type="entry name" value="PRTase_dom"/>
</dbReference>
<organism evidence="11 12">
    <name type="scientific">Stylonychia lemnae</name>
    <name type="common">Ciliate</name>
    <dbReference type="NCBI Taxonomy" id="5949"/>
    <lineage>
        <taxon>Eukaryota</taxon>
        <taxon>Sar</taxon>
        <taxon>Alveolata</taxon>
        <taxon>Ciliophora</taxon>
        <taxon>Intramacronucleata</taxon>
        <taxon>Spirotrichea</taxon>
        <taxon>Stichotrichia</taxon>
        <taxon>Sporadotrichida</taxon>
        <taxon>Oxytrichidae</taxon>
        <taxon>Stylonychinae</taxon>
        <taxon>Stylonychia</taxon>
    </lineage>
</organism>
<dbReference type="Proteomes" id="UP000039865">
    <property type="component" value="Unassembled WGS sequence"/>
</dbReference>
<dbReference type="GO" id="GO:0008655">
    <property type="term" value="P:pyrimidine-containing compound salvage"/>
    <property type="evidence" value="ECO:0007669"/>
    <property type="project" value="UniProtKB-ARBA"/>
</dbReference>
<sequence>MVEQSDKILVNQDTESNTQLQQENVQLPANFVTTLNHIASTKYLLSQLRDKNTNTYNFRFFSDRIMRLLVEEAISQEPMIIEKRQSPTGSEYDHYRLKFSPEEYCAVTIIRAGDSMINEVISLLQGITIGKILIQRDEASEDKKPILFYCKFPDNIQDKKRIFILDPMLATGGSVNLCIQKLKDNGVDESNITFINLVSCEDGLRKIHSLYPQVRVITAAIDPILNEHKYIVPGLGDFGDRYFGSRLPN</sequence>
<evidence type="ECO:0000256" key="6">
    <source>
        <dbReference type="ARBA" id="ARBA00022676"/>
    </source>
</evidence>
<dbReference type="GO" id="GO:0004845">
    <property type="term" value="F:uracil phosphoribosyltransferase activity"/>
    <property type="evidence" value="ECO:0007669"/>
    <property type="project" value="UniProtKB-EC"/>
</dbReference>